<comment type="subunit">
    <text evidence="4">Homodimer.</text>
</comment>
<dbReference type="PIRSF" id="PIRSF001430">
    <property type="entry name" value="tRNA_psdUrid_synth"/>
    <property type="match status" value="1"/>
</dbReference>
<feature type="domain" description="Pseudouridine synthase I TruA alpha/beta" evidence="8">
    <location>
        <begin position="147"/>
        <end position="249"/>
    </location>
</feature>
<comment type="caution">
    <text evidence="4">Lacks conserved residue(s) required for the propagation of feature annotation.</text>
</comment>
<dbReference type="FunFam" id="3.30.70.580:FF:000001">
    <property type="entry name" value="tRNA pseudouridine synthase A"/>
    <property type="match status" value="1"/>
</dbReference>
<evidence type="ECO:0000256" key="2">
    <source>
        <dbReference type="ARBA" id="ARBA00022694"/>
    </source>
</evidence>
<dbReference type="PANTHER" id="PTHR11142:SF0">
    <property type="entry name" value="TRNA PSEUDOURIDINE SYNTHASE-LIKE 1"/>
    <property type="match status" value="1"/>
</dbReference>
<comment type="catalytic activity">
    <reaction evidence="4 7">
        <text>uridine(38/39/40) in tRNA = pseudouridine(38/39/40) in tRNA</text>
        <dbReference type="Rhea" id="RHEA:22376"/>
        <dbReference type="Rhea" id="RHEA-COMP:10085"/>
        <dbReference type="Rhea" id="RHEA-COMP:10087"/>
        <dbReference type="ChEBI" id="CHEBI:65314"/>
        <dbReference type="ChEBI" id="CHEBI:65315"/>
        <dbReference type="EC" id="5.4.99.12"/>
    </reaction>
</comment>
<evidence type="ECO:0000313" key="9">
    <source>
        <dbReference type="EMBL" id="QNJ96818.1"/>
    </source>
</evidence>
<dbReference type="CDD" id="cd02570">
    <property type="entry name" value="PseudoU_synth_EcTruA"/>
    <property type="match status" value="1"/>
</dbReference>
<sequence length="257" mass="29781">MSSQIIFLRYFIEIAYNGKNYHGWQIQPDAISVQEVIERSLSTLLRKEIKVTGAGRTDTGVHAKQLFAHFDYDEIADVSALIFRLNSFLPKDISVLHIYKVQADAHARFDAVEREYQYFIGLQKDPFLNELVYEVHLEPDMETMNQAAKILFDHKDFQCFSRSKTDVKTYHCVIKSAGWERNEDTLVFTIAADRFLRNMVRAIVGTLLEVGYHKITLEEFQKIIEHKDRTKAGASAPAHGLYLTRVQYPKDIFLENQ</sequence>
<dbReference type="Gene3D" id="3.30.70.580">
    <property type="entry name" value="Pseudouridine synthase I, catalytic domain, N-terminal subdomain"/>
    <property type="match status" value="1"/>
</dbReference>
<evidence type="ECO:0000256" key="3">
    <source>
        <dbReference type="ARBA" id="ARBA00023235"/>
    </source>
</evidence>
<accession>A0A7G8PR52</accession>
<dbReference type="EMBL" id="CP052909">
    <property type="protein sequence ID" value="QNJ96818.1"/>
    <property type="molecule type" value="Genomic_DNA"/>
</dbReference>
<keyword evidence="2 4" id="KW-0819">tRNA processing</keyword>
<gene>
    <name evidence="4" type="primary">truA</name>
    <name evidence="9" type="ORF">ALE3EI_0228</name>
</gene>
<name>A0A7G8PR52_9FLAO</name>
<dbReference type="Proteomes" id="UP000515514">
    <property type="component" value="Chromosome"/>
</dbReference>
<feature type="active site" description="Nucleophile" evidence="4 5">
    <location>
        <position position="58"/>
    </location>
</feature>
<reference evidence="9 10" key="1">
    <citation type="submission" date="2020-04" db="EMBL/GenBank/DDBJ databases">
        <title>Genome sequence of Altibacter aquimarinus strain ALE3EI.</title>
        <authorList>
            <person name="Oh H.-M."/>
            <person name="Jang D."/>
        </authorList>
    </citation>
    <scope>NUCLEOTIDE SEQUENCE [LARGE SCALE GENOMIC DNA]</scope>
    <source>
        <strain evidence="9 10">ALE3EI</strain>
    </source>
</reference>
<keyword evidence="3 4" id="KW-0413">Isomerase</keyword>
<evidence type="ECO:0000256" key="5">
    <source>
        <dbReference type="PIRSR" id="PIRSR001430-1"/>
    </source>
</evidence>
<dbReference type="AlphaFoldDB" id="A0A7G8PR52"/>
<evidence type="ECO:0000256" key="7">
    <source>
        <dbReference type="RuleBase" id="RU003792"/>
    </source>
</evidence>
<organism evidence="9 10">
    <name type="scientific">Constantimarinum furrinae</name>
    <dbReference type="NCBI Taxonomy" id="2562285"/>
    <lineage>
        <taxon>Bacteria</taxon>
        <taxon>Pseudomonadati</taxon>
        <taxon>Bacteroidota</taxon>
        <taxon>Flavobacteriia</taxon>
        <taxon>Flavobacteriales</taxon>
        <taxon>Flavobacteriaceae</taxon>
        <taxon>Altibacter/Constantimarinum group</taxon>
        <taxon>Constantimarinum</taxon>
    </lineage>
</organism>
<evidence type="ECO:0000259" key="8">
    <source>
        <dbReference type="Pfam" id="PF01416"/>
    </source>
</evidence>
<feature type="binding site" evidence="4 6">
    <location>
        <position position="116"/>
    </location>
    <ligand>
        <name>substrate</name>
    </ligand>
</feature>
<dbReference type="GO" id="GO:0031119">
    <property type="term" value="P:tRNA pseudouridine synthesis"/>
    <property type="evidence" value="ECO:0007669"/>
    <property type="project" value="UniProtKB-UniRule"/>
</dbReference>
<dbReference type="InterPro" id="IPR020094">
    <property type="entry name" value="TruA/RsuA/RluB/E/F_N"/>
</dbReference>
<evidence type="ECO:0000313" key="10">
    <source>
        <dbReference type="Proteomes" id="UP000515514"/>
    </source>
</evidence>
<evidence type="ECO:0000256" key="1">
    <source>
        <dbReference type="ARBA" id="ARBA00009375"/>
    </source>
</evidence>
<proteinExistence type="inferred from homology"/>
<dbReference type="PANTHER" id="PTHR11142">
    <property type="entry name" value="PSEUDOURIDYLATE SYNTHASE"/>
    <property type="match status" value="1"/>
</dbReference>
<protein>
    <recommendedName>
        <fullName evidence="4">tRNA pseudouridine synthase A</fullName>
        <ecNumber evidence="4">5.4.99.12</ecNumber>
    </recommendedName>
    <alternativeName>
        <fullName evidence="4">tRNA pseudouridine(38-40) synthase</fullName>
    </alternativeName>
    <alternativeName>
        <fullName evidence="4">tRNA pseudouridylate synthase I</fullName>
    </alternativeName>
    <alternativeName>
        <fullName evidence="4">tRNA-uridine isomerase I</fullName>
    </alternativeName>
</protein>
<evidence type="ECO:0000256" key="6">
    <source>
        <dbReference type="PIRSR" id="PIRSR001430-2"/>
    </source>
</evidence>
<dbReference type="GO" id="GO:0160147">
    <property type="term" value="F:tRNA pseudouridine(38-40) synthase activity"/>
    <property type="evidence" value="ECO:0007669"/>
    <property type="project" value="UniProtKB-EC"/>
</dbReference>
<keyword evidence="10" id="KW-1185">Reference proteome</keyword>
<dbReference type="KEGG" id="alti:ALE3EI_0228"/>
<dbReference type="InterPro" id="IPR020097">
    <property type="entry name" value="PsdUridine_synth_TruA_a/b_dom"/>
</dbReference>
<dbReference type="Pfam" id="PF01416">
    <property type="entry name" value="PseudoU_synth_1"/>
    <property type="match status" value="2"/>
</dbReference>
<comment type="similarity">
    <text evidence="1 4 7">Belongs to the tRNA pseudouridine synthase TruA family.</text>
</comment>
<dbReference type="InterPro" id="IPR001406">
    <property type="entry name" value="PsdUridine_synth_TruA"/>
</dbReference>
<dbReference type="InterPro" id="IPR020103">
    <property type="entry name" value="PsdUridine_synth_cat_dom_sf"/>
</dbReference>
<dbReference type="SUPFAM" id="SSF55120">
    <property type="entry name" value="Pseudouridine synthase"/>
    <property type="match status" value="1"/>
</dbReference>
<dbReference type="Gene3D" id="3.30.70.660">
    <property type="entry name" value="Pseudouridine synthase I, catalytic domain, C-terminal subdomain"/>
    <property type="match status" value="1"/>
</dbReference>
<dbReference type="NCBIfam" id="TIGR00071">
    <property type="entry name" value="hisT_truA"/>
    <property type="match status" value="1"/>
</dbReference>
<dbReference type="EC" id="5.4.99.12" evidence="4"/>
<evidence type="ECO:0000256" key="4">
    <source>
        <dbReference type="HAMAP-Rule" id="MF_00171"/>
    </source>
</evidence>
<dbReference type="HAMAP" id="MF_00171">
    <property type="entry name" value="TruA"/>
    <property type="match status" value="1"/>
</dbReference>
<dbReference type="GO" id="GO:0003723">
    <property type="term" value="F:RNA binding"/>
    <property type="evidence" value="ECO:0007669"/>
    <property type="project" value="InterPro"/>
</dbReference>
<dbReference type="InterPro" id="IPR020095">
    <property type="entry name" value="PsdUridine_synth_TruA_C"/>
</dbReference>
<feature type="domain" description="Pseudouridine synthase I TruA alpha/beta" evidence="8">
    <location>
        <begin position="15"/>
        <end position="110"/>
    </location>
</feature>
<comment type="function">
    <text evidence="4">Formation of pseudouridine at positions 38, 39 and 40 in the anticodon stem and loop of transfer RNAs.</text>
</comment>